<dbReference type="OrthoDB" id="9943803at2759"/>
<feature type="chain" id="PRO_5046178148" evidence="2">
    <location>
        <begin position="20"/>
        <end position="305"/>
    </location>
</feature>
<dbReference type="OMA" id="IRRVYRC"/>
<reference evidence="3" key="2">
    <citation type="submission" date="2025-09" db="UniProtKB">
        <authorList>
            <consortium name="Ensembl"/>
        </authorList>
    </citation>
    <scope>IDENTIFICATION</scope>
</reference>
<sequence length="305" mass="33834">MACPRTLLCFFTVVTSASGLMDRLGETREYMSPLPQTGEESYRSNPRLHMVKRLKREVMDAHRQPCAELNAPWRESTAQPAEGATLLRLRVRSFAQGGPRSAVFPGKSLFNFVRRAYRCCQEGFLCRNVKGIQGHLREGAHAEFLLSPDVLSMPIVRAELHLQIFHQQHLSIHPALLFLAKRNLPTRYEVWPRGDMVELKVDLLPLFQGLADTAAAGGGRGGASSLMNMLRWGVRSRGGPPQAPGQQSLQDTDEDDVWGEGLSRRPPPPPLELGLALSCSHEGQAVPCEHAGLRLSHMPFIALSY</sequence>
<feature type="signal peptide" evidence="2">
    <location>
        <begin position="1"/>
        <end position="19"/>
    </location>
</feature>
<name>A0A8C5B4Q6_GADMO</name>
<keyword evidence="2" id="KW-0732">Signal</keyword>
<evidence type="ECO:0000256" key="1">
    <source>
        <dbReference type="SAM" id="MobiDB-lite"/>
    </source>
</evidence>
<dbReference type="Proteomes" id="UP000694546">
    <property type="component" value="Chromosome 6"/>
</dbReference>
<dbReference type="Ensembl" id="ENSGMOT00000039363.1">
    <property type="protein sequence ID" value="ENSGMOP00000040926.1"/>
    <property type="gene ID" value="ENSGMOG00000033779.1"/>
</dbReference>
<protein>
    <submittedName>
        <fullName evidence="3">Uncharacterized protein</fullName>
    </submittedName>
</protein>
<dbReference type="AlphaFoldDB" id="A0A8C5B4Q6"/>
<reference evidence="3" key="1">
    <citation type="submission" date="2025-08" db="UniProtKB">
        <authorList>
            <consortium name="Ensembl"/>
        </authorList>
    </citation>
    <scope>IDENTIFICATION</scope>
</reference>
<evidence type="ECO:0000256" key="2">
    <source>
        <dbReference type="SAM" id="SignalP"/>
    </source>
</evidence>
<accession>A0A8C5B4Q6</accession>
<organism evidence="3 4">
    <name type="scientific">Gadus morhua</name>
    <name type="common">Atlantic cod</name>
    <dbReference type="NCBI Taxonomy" id="8049"/>
    <lineage>
        <taxon>Eukaryota</taxon>
        <taxon>Metazoa</taxon>
        <taxon>Chordata</taxon>
        <taxon>Craniata</taxon>
        <taxon>Vertebrata</taxon>
        <taxon>Euteleostomi</taxon>
        <taxon>Actinopterygii</taxon>
        <taxon>Neopterygii</taxon>
        <taxon>Teleostei</taxon>
        <taxon>Neoteleostei</taxon>
        <taxon>Acanthomorphata</taxon>
        <taxon>Zeiogadaria</taxon>
        <taxon>Gadariae</taxon>
        <taxon>Gadiformes</taxon>
        <taxon>Gadoidei</taxon>
        <taxon>Gadidae</taxon>
        <taxon>Gadus</taxon>
    </lineage>
</organism>
<evidence type="ECO:0000313" key="3">
    <source>
        <dbReference type="Ensembl" id="ENSGMOP00000040926.1"/>
    </source>
</evidence>
<evidence type="ECO:0000313" key="4">
    <source>
        <dbReference type="Proteomes" id="UP000694546"/>
    </source>
</evidence>
<feature type="region of interest" description="Disordered" evidence="1">
    <location>
        <begin position="234"/>
        <end position="271"/>
    </location>
</feature>
<gene>
    <name evidence="3" type="primary">si:ch211-170d8.2</name>
</gene>
<proteinExistence type="predicted"/>
<keyword evidence="4" id="KW-1185">Reference proteome</keyword>